<gene>
    <name evidence="1" type="ORF">WG929_19240</name>
</gene>
<sequence length="66" mass="7077">MAEFYVKKPVGEGVIAAVHLSTCSQLPEPESLMYLGSYASAEVAYKLANGYFPEVGFCPDCLQKAG</sequence>
<dbReference type="RefSeq" id="WP_369855453.1">
    <property type="nucleotide sequence ID" value="NZ_JBBKTX010000033.1"/>
</dbReference>
<comment type="caution">
    <text evidence="1">The sequence shown here is derived from an EMBL/GenBank/DDBJ whole genome shotgun (WGS) entry which is preliminary data.</text>
</comment>
<evidence type="ECO:0000313" key="2">
    <source>
        <dbReference type="Proteomes" id="UP001620597"/>
    </source>
</evidence>
<evidence type="ECO:0000313" key="1">
    <source>
        <dbReference type="EMBL" id="MFK4754546.1"/>
    </source>
</evidence>
<dbReference type="Proteomes" id="UP001620597">
    <property type="component" value="Unassembled WGS sequence"/>
</dbReference>
<organism evidence="1 2">
    <name type="scientific">Oceanobacter antarcticus</name>
    <dbReference type="NCBI Taxonomy" id="3133425"/>
    <lineage>
        <taxon>Bacteria</taxon>
        <taxon>Pseudomonadati</taxon>
        <taxon>Pseudomonadota</taxon>
        <taxon>Gammaproteobacteria</taxon>
        <taxon>Oceanospirillales</taxon>
        <taxon>Oceanospirillaceae</taxon>
        <taxon>Oceanobacter</taxon>
    </lineage>
</organism>
<accession>A0ABW8NNU6</accession>
<keyword evidence="2" id="KW-1185">Reference proteome</keyword>
<reference evidence="1 2" key="1">
    <citation type="submission" date="2024-03" db="EMBL/GenBank/DDBJ databases">
        <title>High-quality draft genome sequence of Oceanobacter sp. wDCs-4.</title>
        <authorList>
            <person name="Dong C."/>
        </authorList>
    </citation>
    <scope>NUCLEOTIDE SEQUENCE [LARGE SCALE GENOMIC DNA]</scope>
    <source>
        <strain evidence="2">wDCs-4</strain>
    </source>
</reference>
<name>A0ABW8NNU6_9GAMM</name>
<protein>
    <submittedName>
        <fullName evidence="1">Uncharacterized protein</fullName>
    </submittedName>
</protein>
<proteinExistence type="predicted"/>
<dbReference type="EMBL" id="JBBKTX010000033">
    <property type="protein sequence ID" value="MFK4754546.1"/>
    <property type="molecule type" value="Genomic_DNA"/>
</dbReference>